<sequence>MGGFLGFLYRQLTFKPKPLPPTISLAGNTGLITGANIGLGFEAARELASHKLSRLILAVKDTSKGETAKTTFSKESPDCDVQVWQLDYDSYESMVAFGAKVATLDRLDYVLLNAGLKQVTYTASHTGHETNVQINHIGTSLLSLLILPTLQKTAKQTGKPSRMTIVSSEGHFWTPFKERNAPNILARLDERETFGRVMQRYYTSKLLNVFWTRELASRVDRSEVIINTPNPGWCYSGLHRYQMTSLYNLVLKMLSWTSAQGGHCLVDALVLHEESHGQYLSEQKETSYAMSLRYTDCLLLTMSYIADLRTLFFPRKAKRFRRNSGARRWICWKRRYF</sequence>
<dbReference type="InterPro" id="IPR036291">
    <property type="entry name" value="NAD(P)-bd_dom_sf"/>
</dbReference>
<dbReference type="PANTHER" id="PTHR43157">
    <property type="entry name" value="PHOSPHATIDYLINOSITOL-GLYCAN BIOSYNTHESIS CLASS F PROTEIN-RELATED"/>
    <property type="match status" value="1"/>
</dbReference>
<name>A0A6A6Y7Z2_9PEZI</name>
<keyword evidence="3" id="KW-1185">Reference proteome</keyword>
<dbReference type="OrthoDB" id="542013at2759"/>
<dbReference type="SUPFAM" id="SSF51735">
    <property type="entry name" value="NAD(P)-binding Rossmann-fold domains"/>
    <property type="match status" value="1"/>
</dbReference>
<proteinExistence type="predicted"/>
<dbReference type="Proteomes" id="UP000504636">
    <property type="component" value="Unplaced"/>
</dbReference>
<evidence type="ECO:0000256" key="1">
    <source>
        <dbReference type="ARBA" id="ARBA00023002"/>
    </source>
</evidence>
<dbReference type="PRINTS" id="PR00081">
    <property type="entry name" value="GDHRDH"/>
</dbReference>
<reference evidence="2 4" key="1">
    <citation type="journal article" date="2020" name="Stud. Mycol.">
        <title>101 Dothideomycetes genomes: a test case for predicting lifestyles and emergence of pathogens.</title>
        <authorList>
            <person name="Haridas S."/>
            <person name="Albert R."/>
            <person name="Binder M."/>
            <person name="Bloem J."/>
            <person name="Labutti K."/>
            <person name="Salamov A."/>
            <person name="Andreopoulos B."/>
            <person name="Baker S."/>
            <person name="Barry K."/>
            <person name="Bills G."/>
            <person name="Bluhm B."/>
            <person name="Cannon C."/>
            <person name="Castanera R."/>
            <person name="Culley D."/>
            <person name="Daum C."/>
            <person name="Ezra D."/>
            <person name="Gonzalez J."/>
            <person name="Henrissat B."/>
            <person name="Kuo A."/>
            <person name="Liang C."/>
            <person name="Lipzen A."/>
            <person name="Lutzoni F."/>
            <person name="Magnuson J."/>
            <person name="Mondo S."/>
            <person name="Nolan M."/>
            <person name="Ohm R."/>
            <person name="Pangilinan J."/>
            <person name="Park H.-J."/>
            <person name="Ramirez L."/>
            <person name="Alfaro M."/>
            <person name="Sun H."/>
            <person name="Tritt A."/>
            <person name="Yoshinaga Y."/>
            <person name="Zwiers L.-H."/>
            <person name="Turgeon B."/>
            <person name="Goodwin S."/>
            <person name="Spatafora J."/>
            <person name="Crous P."/>
            <person name="Grigoriev I."/>
        </authorList>
    </citation>
    <scope>NUCLEOTIDE SEQUENCE</scope>
    <source>
        <strain evidence="2 4">CBS 304.34</strain>
    </source>
</reference>
<dbReference type="Gene3D" id="3.40.50.720">
    <property type="entry name" value="NAD(P)-binding Rossmann-like Domain"/>
    <property type="match status" value="1"/>
</dbReference>
<evidence type="ECO:0000313" key="3">
    <source>
        <dbReference type="Proteomes" id="UP000504636"/>
    </source>
</evidence>
<organism evidence="2">
    <name type="scientific">Mytilinidion resinicola</name>
    <dbReference type="NCBI Taxonomy" id="574789"/>
    <lineage>
        <taxon>Eukaryota</taxon>
        <taxon>Fungi</taxon>
        <taxon>Dikarya</taxon>
        <taxon>Ascomycota</taxon>
        <taxon>Pezizomycotina</taxon>
        <taxon>Dothideomycetes</taxon>
        <taxon>Pleosporomycetidae</taxon>
        <taxon>Mytilinidiales</taxon>
        <taxon>Mytilinidiaceae</taxon>
        <taxon>Mytilinidion</taxon>
    </lineage>
</organism>
<dbReference type="InterPro" id="IPR002347">
    <property type="entry name" value="SDR_fam"/>
</dbReference>
<dbReference type="AlphaFoldDB" id="A0A6A6Y7Z2"/>
<reference evidence="4" key="2">
    <citation type="submission" date="2020-04" db="EMBL/GenBank/DDBJ databases">
        <authorList>
            <consortium name="NCBI Genome Project"/>
        </authorList>
    </citation>
    <scope>NUCLEOTIDE SEQUENCE</scope>
    <source>
        <strain evidence="4">CBS 304.34</strain>
    </source>
</reference>
<evidence type="ECO:0000313" key="4">
    <source>
        <dbReference type="RefSeq" id="XP_033571693.1"/>
    </source>
</evidence>
<dbReference type="GeneID" id="54461908"/>
<dbReference type="GO" id="GO:0016491">
    <property type="term" value="F:oxidoreductase activity"/>
    <property type="evidence" value="ECO:0007669"/>
    <property type="project" value="UniProtKB-KW"/>
</dbReference>
<dbReference type="Pfam" id="PF00106">
    <property type="entry name" value="adh_short"/>
    <property type="match status" value="1"/>
</dbReference>
<dbReference type="EMBL" id="MU003712">
    <property type="protein sequence ID" value="KAF2804729.1"/>
    <property type="molecule type" value="Genomic_DNA"/>
</dbReference>
<gene>
    <name evidence="2 4" type="ORF">BDZ99DRAFT_467412</name>
</gene>
<reference evidence="4" key="3">
    <citation type="submission" date="2025-04" db="UniProtKB">
        <authorList>
            <consortium name="RefSeq"/>
        </authorList>
    </citation>
    <scope>IDENTIFICATION</scope>
    <source>
        <strain evidence="4">CBS 304.34</strain>
    </source>
</reference>
<dbReference type="PANTHER" id="PTHR43157:SF31">
    <property type="entry name" value="PHOSPHATIDYLINOSITOL-GLYCAN BIOSYNTHESIS CLASS F PROTEIN"/>
    <property type="match status" value="1"/>
</dbReference>
<evidence type="ECO:0000313" key="2">
    <source>
        <dbReference type="EMBL" id="KAF2804729.1"/>
    </source>
</evidence>
<keyword evidence="1" id="KW-0560">Oxidoreductase</keyword>
<protein>
    <submittedName>
        <fullName evidence="2 4">Dehydrogenase</fullName>
    </submittedName>
</protein>
<accession>A0A6A6Y7Z2</accession>
<dbReference type="RefSeq" id="XP_033571693.1">
    <property type="nucleotide sequence ID" value="XM_033721015.1"/>
</dbReference>